<name>A0A498T059_ACAVI</name>
<dbReference type="SUPFAM" id="SSF48726">
    <property type="entry name" value="Immunoglobulin"/>
    <property type="match status" value="1"/>
</dbReference>
<dbReference type="InterPro" id="IPR002172">
    <property type="entry name" value="LDrepeatLR_classA_rpt"/>
</dbReference>
<evidence type="ECO:0000313" key="4">
    <source>
        <dbReference type="EMBL" id="VBB35049.1"/>
    </source>
</evidence>
<keyword evidence="5" id="KW-1185">Reference proteome</keyword>
<dbReference type="AlphaFoldDB" id="A0A498T059"/>
<gene>
    <name evidence="4" type="ORF">NAV_LOCUS9840</name>
</gene>
<accession>A0A498T059</accession>
<feature type="non-terminal residue" evidence="4">
    <location>
        <position position="147"/>
    </location>
</feature>
<reference evidence="4 5" key="1">
    <citation type="submission" date="2018-08" db="EMBL/GenBank/DDBJ databases">
        <authorList>
            <person name="Laetsch R D."/>
            <person name="Stevens L."/>
            <person name="Kumar S."/>
            <person name="Blaxter L. M."/>
        </authorList>
    </citation>
    <scope>NUCLEOTIDE SEQUENCE [LARGE SCALE GENOMIC DNA]</scope>
</reference>
<feature type="disulfide bond" evidence="2">
    <location>
        <begin position="23"/>
        <end position="38"/>
    </location>
</feature>
<organism evidence="4 5">
    <name type="scientific">Acanthocheilonema viteae</name>
    <name type="common">Filarial nematode worm</name>
    <name type="synonym">Dipetalonema viteae</name>
    <dbReference type="NCBI Taxonomy" id="6277"/>
    <lineage>
        <taxon>Eukaryota</taxon>
        <taxon>Metazoa</taxon>
        <taxon>Ecdysozoa</taxon>
        <taxon>Nematoda</taxon>
        <taxon>Chromadorea</taxon>
        <taxon>Rhabditida</taxon>
        <taxon>Spirurina</taxon>
        <taxon>Spiruromorpha</taxon>
        <taxon>Filarioidea</taxon>
        <taxon>Onchocercidae</taxon>
        <taxon>Acanthocheilonema</taxon>
    </lineage>
</organism>
<evidence type="ECO:0000313" key="5">
    <source>
        <dbReference type="Proteomes" id="UP000276991"/>
    </source>
</evidence>
<dbReference type="Gene3D" id="4.10.400.10">
    <property type="entry name" value="Low-density Lipoprotein Receptor"/>
    <property type="match status" value="1"/>
</dbReference>
<dbReference type="InterPro" id="IPR013783">
    <property type="entry name" value="Ig-like_fold"/>
</dbReference>
<proteinExistence type="predicted"/>
<dbReference type="CDD" id="cd00112">
    <property type="entry name" value="LDLa"/>
    <property type="match status" value="1"/>
</dbReference>
<dbReference type="SUPFAM" id="SSF57424">
    <property type="entry name" value="LDL receptor-like module"/>
    <property type="match status" value="1"/>
</dbReference>
<dbReference type="Gene3D" id="2.60.40.10">
    <property type="entry name" value="Immunoglobulins"/>
    <property type="match status" value="1"/>
</dbReference>
<dbReference type="PROSITE" id="PS01209">
    <property type="entry name" value="LDLRA_1"/>
    <property type="match status" value="1"/>
</dbReference>
<dbReference type="InterPro" id="IPR036179">
    <property type="entry name" value="Ig-like_dom_sf"/>
</dbReference>
<dbReference type="Pfam" id="PF00057">
    <property type="entry name" value="Ldl_recept_a"/>
    <property type="match status" value="1"/>
</dbReference>
<feature type="disulfide bond" evidence="2">
    <location>
        <begin position="4"/>
        <end position="16"/>
    </location>
</feature>
<dbReference type="PANTHER" id="PTHR46876">
    <property type="entry name" value="LOW-DENSITY LIPOPROTEIN RECEPTOR-RELATED PROTEIN 11"/>
    <property type="match status" value="1"/>
</dbReference>
<feature type="disulfide bond" evidence="2">
    <location>
        <begin position="11"/>
        <end position="29"/>
    </location>
</feature>
<evidence type="ECO:0000259" key="3">
    <source>
        <dbReference type="Pfam" id="PF07679"/>
    </source>
</evidence>
<protein>
    <recommendedName>
        <fullName evidence="3">Immunoglobulin I-set domain-containing protein</fullName>
    </recommendedName>
</protein>
<keyword evidence="1 2" id="KW-1015">Disulfide bond</keyword>
<evidence type="ECO:0000256" key="2">
    <source>
        <dbReference type="PROSITE-ProRule" id="PRU00124"/>
    </source>
</evidence>
<evidence type="ECO:0000256" key="1">
    <source>
        <dbReference type="ARBA" id="ARBA00023157"/>
    </source>
</evidence>
<dbReference type="STRING" id="6277.A0A498T059"/>
<dbReference type="InterPro" id="IPR036055">
    <property type="entry name" value="LDL_receptor-like_sf"/>
</dbReference>
<dbReference type="OrthoDB" id="6514358at2759"/>
<dbReference type="InterPro" id="IPR013098">
    <property type="entry name" value="Ig_I-set"/>
</dbReference>
<feature type="domain" description="Immunoglobulin I-set" evidence="3">
    <location>
        <begin position="52"/>
        <end position="119"/>
    </location>
</feature>
<dbReference type="InterPro" id="IPR023415">
    <property type="entry name" value="LDLR_class-A_CS"/>
</dbReference>
<dbReference type="Proteomes" id="UP000276991">
    <property type="component" value="Unassembled WGS sequence"/>
</dbReference>
<dbReference type="PROSITE" id="PS50068">
    <property type="entry name" value="LDLRA_2"/>
    <property type="match status" value="1"/>
</dbReference>
<dbReference type="PANTHER" id="PTHR46876:SF1">
    <property type="entry name" value="LOW-DENSITY LIPOPROTEIN RECEPTOR-RELATED PROTEIN 11"/>
    <property type="match status" value="1"/>
</dbReference>
<dbReference type="EMBL" id="UPTC01004701">
    <property type="protein sequence ID" value="VBB35049.1"/>
    <property type="molecule type" value="Genomic_DNA"/>
</dbReference>
<sequence length="147" mass="16547">MMNCSSLQFKCDVGSCIDIDQRCDGREQCSDGSDEAYCESKNRRVILISPHAVLLPGDSIRISAEVNDAFSPHKARWLHNGKPIEYDDQTIRYYNTSMKYYLLIDNISSDNSGVYEMDIDGITEAITINVSTNGGIIKKRCFENNCT</sequence>
<dbReference type="Pfam" id="PF07679">
    <property type="entry name" value="I-set"/>
    <property type="match status" value="1"/>
</dbReference>
<dbReference type="SMART" id="SM00192">
    <property type="entry name" value="LDLa"/>
    <property type="match status" value="1"/>
</dbReference>